<dbReference type="EMBL" id="JBDFQZ010000014">
    <property type="protein sequence ID" value="KAK9666696.1"/>
    <property type="molecule type" value="Genomic_DNA"/>
</dbReference>
<dbReference type="PANTHER" id="PTHR33070:SF129">
    <property type="entry name" value="DUF241 DOMAIN PROTEIN"/>
    <property type="match status" value="1"/>
</dbReference>
<keyword evidence="2" id="KW-1185">Reference proteome</keyword>
<dbReference type="AlphaFoldDB" id="A0AAW1GSI1"/>
<accession>A0AAW1GSI1</accession>
<dbReference type="Pfam" id="PF03087">
    <property type="entry name" value="BPS1"/>
    <property type="match status" value="1"/>
</dbReference>
<sequence length="283" mass="32050">MAKNSLNSSTHFRSISLPTTCQTISAQFDEHLSRLLLSKNATTSCSSLCQSVSTLVGLYECVDELLARPANQQVISRNCQAKWVDDVLEGSLKLLDVCCVSRDAFLQTKESLQGVQSLLRRRCIGELSIRKGVSEYINSRKKVKKGIRQCLKNTKKIDTVDRTCVTVSLDSVFRNVEIITGDVFNALLNHVAGGNTQSMSLVVRLMSRVSDIDKRRKPCSEFEDIDAQLRSFISRKMSRTQVEKTRFQMGKLEYEIEEIVEELECLFRHLVKTRVTLLNLFSN</sequence>
<dbReference type="GO" id="GO:0048367">
    <property type="term" value="P:shoot system development"/>
    <property type="evidence" value="ECO:0007669"/>
    <property type="project" value="InterPro"/>
</dbReference>
<comment type="caution">
    <text evidence="1">The sequence shown here is derived from an EMBL/GenBank/DDBJ whole genome shotgun (WGS) entry which is preliminary data.</text>
</comment>
<organism evidence="1 2">
    <name type="scientific">Saponaria officinalis</name>
    <name type="common">Common soapwort</name>
    <name type="synonym">Lychnis saponaria</name>
    <dbReference type="NCBI Taxonomy" id="3572"/>
    <lineage>
        <taxon>Eukaryota</taxon>
        <taxon>Viridiplantae</taxon>
        <taxon>Streptophyta</taxon>
        <taxon>Embryophyta</taxon>
        <taxon>Tracheophyta</taxon>
        <taxon>Spermatophyta</taxon>
        <taxon>Magnoliopsida</taxon>
        <taxon>eudicotyledons</taxon>
        <taxon>Gunneridae</taxon>
        <taxon>Pentapetalae</taxon>
        <taxon>Caryophyllales</taxon>
        <taxon>Caryophyllaceae</taxon>
        <taxon>Caryophylleae</taxon>
        <taxon>Saponaria</taxon>
    </lineage>
</organism>
<dbReference type="PANTHER" id="PTHR33070">
    <property type="entry name" value="OS06G0725500 PROTEIN"/>
    <property type="match status" value="1"/>
</dbReference>
<name>A0AAW1GSI1_SAPOF</name>
<dbReference type="GO" id="GO:0048364">
    <property type="term" value="P:root development"/>
    <property type="evidence" value="ECO:0007669"/>
    <property type="project" value="InterPro"/>
</dbReference>
<evidence type="ECO:0000313" key="1">
    <source>
        <dbReference type="EMBL" id="KAK9666696.1"/>
    </source>
</evidence>
<protein>
    <submittedName>
        <fullName evidence="1">Uncharacterized protein</fullName>
    </submittedName>
</protein>
<gene>
    <name evidence="1" type="ORF">RND81_14G204300</name>
</gene>
<dbReference type="InterPro" id="IPR004320">
    <property type="entry name" value="BPS1_pln"/>
</dbReference>
<evidence type="ECO:0000313" key="2">
    <source>
        <dbReference type="Proteomes" id="UP001443914"/>
    </source>
</evidence>
<reference evidence="1" key="1">
    <citation type="submission" date="2024-03" db="EMBL/GenBank/DDBJ databases">
        <title>WGS assembly of Saponaria officinalis var. Norfolk2.</title>
        <authorList>
            <person name="Jenkins J."/>
            <person name="Shu S."/>
            <person name="Grimwood J."/>
            <person name="Barry K."/>
            <person name="Goodstein D."/>
            <person name="Schmutz J."/>
            <person name="Leebens-Mack J."/>
            <person name="Osbourn A."/>
        </authorList>
    </citation>
    <scope>NUCLEOTIDE SEQUENCE [LARGE SCALE GENOMIC DNA]</scope>
    <source>
        <strain evidence="1">JIC</strain>
    </source>
</reference>
<proteinExistence type="predicted"/>
<dbReference type="Proteomes" id="UP001443914">
    <property type="component" value="Unassembled WGS sequence"/>
</dbReference>